<dbReference type="GO" id="GO:0035556">
    <property type="term" value="P:intracellular signal transduction"/>
    <property type="evidence" value="ECO:0007669"/>
    <property type="project" value="TreeGrafter"/>
</dbReference>
<feature type="compositionally biased region" description="Polar residues" evidence="13">
    <location>
        <begin position="1217"/>
        <end position="1238"/>
    </location>
</feature>
<dbReference type="InterPro" id="IPR017441">
    <property type="entry name" value="Protein_kinase_ATP_BS"/>
</dbReference>
<feature type="region of interest" description="Disordered" evidence="13">
    <location>
        <begin position="958"/>
        <end position="1114"/>
    </location>
</feature>
<feature type="compositionally biased region" description="Polar residues" evidence="13">
    <location>
        <begin position="925"/>
        <end position="937"/>
    </location>
</feature>
<protein>
    <recommendedName>
        <fullName evidence="14">Protein kinase domain-containing protein</fullName>
    </recommendedName>
</protein>
<keyword evidence="9" id="KW-1133">Transmembrane helix</keyword>
<dbReference type="Proteomes" id="UP000663826">
    <property type="component" value="Unassembled WGS sequence"/>
</dbReference>
<keyword evidence="7" id="KW-0418">Kinase</keyword>
<dbReference type="InterPro" id="IPR013918">
    <property type="entry name" value="Nucleotide_exch_fac_Fes1"/>
</dbReference>
<feature type="region of interest" description="Disordered" evidence="13">
    <location>
        <begin position="1356"/>
        <end position="1383"/>
    </location>
</feature>
<feature type="region of interest" description="Disordered" evidence="13">
    <location>
        <begin position="649"/>
        <end position="843"/>
    </location>
</feature>
<keyword evidence="8 12" id="KW-0067">ATP-binding</keyword>
<feature type="region of interest" description="Disordered" evidence="13">
    <location>
        <begin position="307"/>
        <end position="344"/>
    </location>
</feature>
<feature type="compositionally biased region" description="Low complexity" evidence="13">
    <location>
        <begin position="669"/>
        <end position="694"/>
    </location>
</feature>
<keyword evidence="3" id="KW-0723">Serine/threonine-protein kinase</keyword>
<dbReference type="FunFam" id="3.30.200.20:FF:000003">
    <property type="entry name" value="Non-specific serine/threonine protein kinase"/>
    <property type="match status" value="1"/>
</dbReference>
<feature type="region of interest" description="Disordered" evidence="13">
    <location>
        <begin position="924"/>
        <end position="945"/>
    </location>
</feature>
<evidence type="ECO:0000256" key="8">
    <source>
        <dbReference type="ARBA" id="ARBA00022840"/>
    </source>
</evidence>
<dbReference type="InterPro" id="IPR000719">
    <property type="entry name" value="Prot_kinase_dom"/>
</dbReference>
<feature type="compositionally biased region" description="Polar residues" evidence="13">
    <location>
        <begin position="1192"/>
        <end position="1206"/>
    </location>
</feature>
<feature type="compositionally biased region" description="Low complexity" evidence="13">
    <location>
        <begin position="777"/>
        <end position="790"/>
    </location>
</feature>
<dbReference type="Gene3D" id="1.25.10.10">
    <property type="entry name" value="Leucine-rich Repeat Variant"/>
    <property type="match status" value="1"/>
</dbReference>
<dbReference type="EMBL" id="CAJMWQ010000795">
    <property type="protein sequence ID" value="CAE6382723.1"/>
    <property type="molecule type" value="Genomic_DNA"/>
</dbReference>
<evidence type="ECO:0000256" key="6">
    <source>
        <dbReference type="ARBA" id="ARBA00022741"/>
    </source>
</evidence>
<evidence type="ECO:0000256" key="10">
    <source>
        <dbReference type="ARBA" id="ARBA00023136"/>
    </source>
</evidence>
<feature type="domain" description="Protein kinase" evidence="14">
    <location>
        <begin position="369"/>
        <end position="631"/>
    </location>
</feature>
<evidence type="ECO:0000256" key="11">
    <source>
        <dbReference type="PROSITE-ProRule" id="PRU00282"/>
    </source>
</evidence>
<feature type="region of interest" description="Disordered" evidence="13">
    <location>
        <begin position="2208"/>
        <end position="2227"/>
    </location>
</feature>
<keyword evidence="4" id="KW-0808">Transferase</keyword>
<evidence type="ECO:0000256" key="12">
    <source>
        <dbReference type="PROSITE-ProRule" id="PRU10141"/>
    </source>
</evidence>
<feature type="compositionally biased region" description="Basic residues" evidence="13">
    <location>
        <begin position="655"/>
        <end position="668"/>
    </location>
</feature>
<dbReference type="GO" id="GO:0004674">
    <property type="term" value="F:protein serine/threonine kinase activity"/>
    <property type="evidence" value="ECO:0007669"/>
    <property type="project" value="UniProtKB-KW"/>
</dbReference>
<feature type="region of interest" description="Disordered" evidence="13">
    <location>
        <begin position="1175"/>
        <end position="1244"/>
    </location>
</feature>
<feature type="repeat" description="Solcar" evidence="11">
    <location>
        <begin position="1424"/>
        <end position="1508"/>
    </location>
</feature>
<dbReference type="GO" id="GO:0005524">
    <property type="term" value="F:ATP binding"/>
    <property type="evidence" value="ECO:0007669"/>
    <property type="project" value="UniProtKB-UniRule"/>
</dbReference>
<feature type="binding site" evidence="12">
    <location>
        <position position="398"/>
    </location>
    <ligand>
        <name>ATP</name>
        <dbReference type="ChEBI" id="CHEBI:30616"/>
    </ligand>
</feature>
<evidence type="ECO:0000256" key="13">
    <source>
        <dbReference type="SAM" id="MobiDB-lite"/>
    </source>
</evidence>
<dbReference type="Gene3D" id="1.50.40.10">
    <property type="entry name" value="Mitochondrial carrier domain"/>
    <property type="match status" value="1"/>
</dbReference>
<feature type="repeat" description="Solcar" evidence="11">
    <location>
        <begin position="1611"/>
        <end position="1701"/>
    </location>
</feature>
<name>A0A8H2ZZ88_9AGAM</name>
<evidence type="ECO:0000256" key="5">
    <source>
        <dbReference type="ARBA" id="ARBA00022692"/>
    </source>
</evidence>
<gene>
    <name evidence="15" type="ORF">RDB_LOCUS21530</name>
</gene>
<feature type="compositionally biased region" description="Polar residues" evidence="13">
    <location>
        <begin position="791"/>
        <end position="823"/>
    </location>
</feature>
<dbReference type="GO" id="GO:0005737">
    <property type="term" value="C:cytoplasm"/>
    <property type="evidence" value="ECO:0007669"/>
    <property type="project" value="TreeGrafter"/>
</dbReference>
<evidence type="ECO:0000256" key="3">
    <source>
        <dbReference type="ARBA" id="ARBA00022527"/>
    </source>
</evidence>
<dbReference type="InterPro" id="IPR008271">
    <property type="entry name" value="Ser/Thr_kinase_AS"/>
</dbReference>
<dbReference type="PROSITE" id="PS50920">
    <property type="entry name" value="SOLCAR"/>
    <property type="match status" value="3"/>
</dbReference>
<proteinExistence type="inferred from homology"/>
<evidence type="ECO:0000256" key="9">
    <source>
        <dbReference type="ARBA" id="ARBA00022989"/>
    </source>
</evidence>
<dbReference type="PROSITE" id="PS00108">
    <property type="entry name" value="PROTEIN_KINASE_ST"/>
    <property type="match status" value="1"/>
</dbReference>
<dbReference type="Pfam" id="PF00153">
    <property type="entry name" value="Mito_carr"/>
    <property type="match status" value="3"/>
</dbReference>
<dbReference type="InterPro" id="IPR023395">
    <property type="entry name" value="MCP_dom_sf"/>
</dbReference>
<dbReference type="Gene3D" id="1.10.510.10">
    <property type="entry name" value="Transferase(Phosphotransferase) domain 1"/>
    <property type="match status" value="1"/>
</dbReference>
<dbReference type="InterPro" id="IPR018108">
    <property type="entry name" value="MCP_transmembrane"/>
</dbReference>
<dbReference type="Pfam" id="PF08609">
    <property type="entry name" value="Fes1"/>
    <property type="match status" value="1"/>
</dbReference>
<dbReference type="SUPFAM" id="SSF48371">
    <property type="entry name" value="ARM repeat"/>
    <property type="match status" value="1"/>
</dbReference>
<dbReference type="SMART" id="SM00220">
    <property type="entry name" value="S_TKc"/>
    <property type="match status" value="1"/>
</dbReference>
<dbReference type="PANTHER" id="PTHR24346:SF110">
    <property type="entry name" value="NON-SPECIFIC SERINE_THREONINE PROTEIN KINASE"/>
    <property type="match status" value="1"/>
</dbReference>
<evidence type="ECO:0000259" key="14">
    <source>
        <dbReference type="PROSITE" id="PS50011"/>
    </source>
</evidence>
<dbReference type="PANTHER" id="PTHR24346">
    <property type="entry name" value="MAP/MICROTUBULE AFFINITY-REGULATING KINASE"/>
    <property type="match status" value="1"/>
</dbReference>
<keyword evidence="5 11" id="KW-0812">Transmembrane</keyword>
<keyword evidence="10 11" id="KW-0472">Membrane</keyword>
<dbReference type="FunFam" id="1.10.510.10:FF:000636">
    <property type="entry name" value="Non-specific serine/threonine protein kinase"/>
    <property type="match status" value="1"/>
</dbReference>
<feature type="compositionally biased region" description="Polar residues" evidence="13">
    <location>
        <begin position="988"/>
        <end position="1005"/>
    </location>
</feature>
<comment type="caution">
    <text evidence="15">The sequence shown here is derived from an EMBL/GenBank/DDBJ whole genome shotgun (WGS) entry which is preliminary data.</text>
</comment>
<feature type="compositionally biased region" description="Low complexity" evidence="13">
    <location>
        <begin position="1006"/>
        <end position="1015"/>
    </location>
</feature>
<comment type="subcellular location">
    <subcellularLocation>
        <location evidence="1">Membrane</location>
        <topology evidence="1">Multi-pass membrane protein</topology>
    </subcellularLocation>
</comment>
<sequence length="2375" mass="258603">MESLLKWSLENTPANEPAAPPTAERMKELDPAIIDMILGKSDAVVMKEKLAIAKDESREEDERVEALDDFEMVSTSFVLFVSIITMSQLVEQIDNANNLENLKMWEPLIELAHSTVPGVQRHAIWIAGTAVQNNSAAQNDFLKRDPLPYLLSLATSHQVSGSTRSKVLYCLSGLLKHNVGAVHRMNELDGWNTLKGALQDPDITVRRKTAFLINTLLLQDISSSGSTAATLHESDGPMVHGTDGAVSESTEGLVRRAIVEHKLIEALVQPSPYGPDGDGDAKEDADYREKVLQTIDTFVRNGVIVGPALNDDMDPEGSQGRRPASTAVERTRRASGSNRGSGIDVSQHPAAIAYQAAHPRRAIPRFGPYLLLQTLGEGEFGKVKLGLHATWGEEVAVKLIRRGNVENALRMSKVEREIEVLRKINHPNIVRLFDVIETDKYIGIVLEYASGGELFDHILAHRFLRERDACKLFAQLISGVSYIHQKKIVHRDLKLENLLLDRNRNVIITDFGFANRFEHRPDDLMQTSCGSPCYAAPELVISEGEYVGSAVDIWSCGVILYAMLAGYLPFDDDPANPDGDNINLLYKYIVTTPLTFPDYVSDAARDLLGRMLVPDPKHRADLATIMVHPWLEPYSAQFQLSVEQLEHQASEQQHAKRMAYQRQIRKKQQQQAQATQSSSQSRATRTQSTRPAAPEDSTDLLYTSTASPSRRERAGASAIVLPSPATPADSEMLTVDGAQTQDSAPGERKNRGYRHTIQLEYDVGTRDSAPPVPAISPAPAEAPSGGSSSITATQDNSTGTATPTPEIPQPQSSTNGRSVSTSRVAPPSAFSMSTGVRSASVGTAETRARAEAADAVGRAISSDVGRGGSMDANGRSLDFSMSEDGPHSYIPGADVPSVQVSQPSNSIDEADILAALTGGKRSVKHSTASTNGVNGANGSVPAPSVKVDITPVGEIVRSPALLTPTTTESAGLPTPAPTEPAVSDAEHQSQPQSAPAQTKPTNSGVPTPTTKTPEPVLAPTPAGPVRNVSTSSTGGSNTPRSKSTRQSTKPVEKPAEEEAGNTSVSSSKSRRKTLSLMVEPFQRPFRTRTPIEPAPERKDTQPQPLRSAPLAPVGAASAQVATPIAAQETAAAPATYKSNTERFMAEGAPAGPASATSKAKRVMNWFRKRSLAPEAAAPATHPVVTLPPANTPPTQTVPTRSVTQPHLESKHSGGLDSLSTTKDQSSLQLPRPSNSPTPVSIVKPSKPIVNRAGMRVHEGAVDQAMVTSGSPLDALSHAEAVLVEMGIAFTKESEWKFRCVRHKKRKGGISGSVGGLSAGVMGSAASGGVNNRGLPMPPPPSFGGAGGMLRGLLRRSSAQPGVPVESESATQQQQQLPEPIYGERTDDAQDEVRFFVELTRIDRLEDTYSIDDKMSTATPTRKPLPGYYQFGAGAFAGVTEICIFYPLDVVKTRMQLETGKSPSMVTSFKNIIREEGAGRLYRGLVPPLLLEAPKRAVKFAANDFWGKAFIKNSPDGKMTQGLSILTGAAAGATESFVVVPFELVKIRLQDKTSKYAGPMDVVRSIVRQHGPLGLYAGMESTFWRHVWWNAGFFGTIHTLRSKLPKAETPQAALLNNFVSGAAGGFVGTALNTPFDVVKSRIQGALPVPGVALKYNWTYPSLVLILREEGAAALYKGFVPKVLRLAPGGGVLLLVVEAVLGVVRKTLGPPLKHDTRRMSDRQVHFTLLPPEVIQHIVVCACQTTVPGPPAELAAMLPVSRTAHSALNVQQNPGLHARIFAAKFDARAPTRRYQDAGQPLTALSFAYELRRRWSGLKRIRSVSSAGQLAVCSEEHEREDLWMIYLMFIESDYRNLEQLHWARVTGYVRTLIRERLMPSPRPGYMHESTSRALGLWLMWFMTEVHAVVAETQPETTQMHAMLRPWVLASHKYDILCAPFTHWHLPAPDDPDLGEDPILGTERYLADLDLRNRTEVVIHMGRRIRLAPPRASVAAIMAFMVRLERNGPIPARPTPPIPAPAPGQFPTTIRPGHPGLTIYQRTRYPSFYGPGSPEFDGRVNRKGSAAYDPEWRRILQCGNPFAHPQFKLLPAFRPGELAGHWEGRFVVSSIIGLRITRFTHSPHGLRAPVNQFLTFDAFRDMLAGAMSAVTNGLVAQQPHVWRIHEHHLVQRRRRIPLGRDSDLITGDALPVGAPLDAYIPKHAEFIHHGEVSTRSSNNLDQPFRSPSSIQPTEFGTRRLEVQLPDETSPSGFKSYYYTTLDGPTDLPPTRVPTAEVLTPSPPPIDMDLSPDWEYPDPPALGDGDDEYEEQILDTLITGEGHSSWGSFKLRGRIRAWDGMIILVKDYDGPSAQGRGRWLYKGYIVSGGNWVGRWRDTFTS</sequence>
<dbReference type="InterPro" id="IPR016024">
    <property type="entry name" value="ARM-type_fold"/>
</dbReference>
<feature type="repeat" description="Solcar" evidence="11">
    <location>
        <begin position="1518"/>
        <end position="1602"/>
    </location>
</feature>
<feature type="compositionally biased region" description="Polar residues" evidence="13">
    <location>
        <begin position="1367"/>
        <end position="1376"/>
    </location>
</feature>
<accession>A0A8H2ZZ88</accession>
<evidence type="ECO:0000313" key="15">
    <source>
        <dbReference type="EMBL" id="CAE6382723.1"/>
    </source>
</evidence>
<feature type="non-terminal residue" evidence="15">
    <location>
        <position position="1"/>
    </location>
</feature>
<evidence type="ECO:0000313" key="16">
    <source>
        <dbReference type="Proteomes" id="UP000663826"/>
    </source>
</evidence>
<evidence type="ECO:0000256" key="2">
    <source>
        <dbReference type="ARBA" id="ARBA00011045"/>
    </source>
</evidence>
<keyword evidence="6 12" id="KW-0547">Nucleotide-binding</keyword>
<comment type="similarity">
    <text evidence="2">Belongs to the FES1 family.</text>
</comment>
<dbReference type="SUPFAM" id="SSF103506">
    <property type="entry name" value="Mitochondrial carrier"/>
    <property type="match status" value="1"/>
</dbReference>
<dbReference type="InterPro" id="IPR011989">
    <property type="entry name" value="ARM-like"/>
</dbReference>
<evidence type="ECO:0000256" key="1">
    <source>
        <dbReference type="ARBA" id="ARBA00004141"/>
    </source>
</evidence>
<dbReference type="PROSITE" id="PS50011">
    <property type="entry name" value="PROTEIN_KINASE_DOM"/>
    <property type="match status" value="1"/>
</dbReference>
<feature type="compositionally biased region" description="Low complexity" evidence="13">
    <location>
        <begin position="1025"/>
        <end position="1041"/>
    </location>
</feature>
<dbReference type="GO" id="GO:0016020">
    <property type="term" value="C:membrane"/>
    <property type="evidence" value="ECO:0007669"/>
    <property type="project" value="UniProtKB-SubCell"/>
</dbReference>
<dbReference type="InterPro" id="IPR011009">
    <property type="entry name" value="Kinase-like_dom_sf"/>
</dbReference>
<reference evidence="15" key="1">
    <citation type="submission" date="2021-01" db="EMBL/GenBank/DDBJ databases">
        <authorList>
            <person name="Kaushik A."/>
        </authorList>
    </citation>
    <scope>NUCLEOTIDE SEQUENCE</scope>
    <source>
        <strain evidence="15">AG1-1B</strain>
    </source>
</reference>
<evidence type="ECO:0000256" key="7">
    <source>
        <dbReference type="ARBA" id="ARBA00022777"/>
    </source>
</evidence>
<dbReference type="SUPFAM" id="SSF56112">
    <property type="entry name" value="Protein kinase-like (PK-like)"/>
    <property type="match status" value="1"/>
</dbReference>
<dbReference type="PROSITE" id="PS00107">
    <property type="entry name" value="PROTEIN_KINASE_ATP"/>
    <property type="match status" value="1"/>
</dbReference>
<organism evidence="15 16">
    <name type="scientific">Rhizoctonia solani</name>
    <dbReference type="NCBI Taxonomy" id="456999"/>
    <lineage>
        <taxon>Eukaryota</taxon>
        <taxon>Fungi</taxon>
        <taxon>Dikarya</taxon>
        <taxon>Basidiomycota</taxon>
        <taxon>Agaricomycotina</taxon>
        <taxon>Agaricomycetes</taxon>
        <taxon>Cantharellales</taxon>
        <taxon>Ceratobasidiaceae</taxon>
        <taxon>Rhizoctonia</taxon>
    </lineage>
</organism>
<dbReference type="Pfam" id="PF00069">
    <property type="entry name" value="Pkinase"/>
    <property type="match status" value="1"/>
</dbReference>
<evidence type="ECO:0000256" key="4">
    <source>
        <dbReference type="ARBA" id="ARBA00022679"/>
    </source>
</evidence>